<sequence length="261" mass="27563">MASTRSAHRDGAAGGPSDPAAGPDAGGGAVGPSAEELEFALALEREEHAGTRAELARVSGHLDRVLAALRAAGLEHHAWGVQDPAPGGPPDEVRTVSEAVRAAERHLRAWLTISRSAARDLHGVDTAPEAAAWAATAHRGLRALAAYARARREEDFAGGFWAWCAQGGSAAVCWPASEKKLAMRESETVMGCAKYRRTRVFDVDPRVEPSGRMVMQAHLKISEGGGDLAPRIYFHDDTGGATGRVHVGFVGPHHLVPNTRA</sequence>
<proteinExistence type="predicted"/>
<gene>
    <name evidence="2" type="ORF">AUQ48_03420</name>
</gene>
<feature type="region of interest" description="Disordered" evidence="1">
    <location>
        <begin position="1"/>
        <end position="33"/>
    </location>
</feature>
<evidence type="ECO:0000256" key="1">
    <source>
        <dbReference type="SAM" id="MobiDB-lite"/>
    </source>
</evidence>
<dbReference type="Proteomes" id="UP000234632">
    <property type="component" value="Unassembled WGS sequence"/>
</dbReference>
<evidence type="ECO:0000313" key="3">
    <source>
        <dbReference type="Proteomes" id="UP000234632"/>
    </source>
</evidence>
<dbReference type="AlphaFoldDB" id="A0A2N4SZR0"/>
<evidence type="ECO:0000313" key="2">
    <source>
        <dbReference type="EMBL" id="PLC11470.1"/>
    </source>
</evidence>
<comment type="caution">
    <text evidence="2">The sequence shown here is derived from an EMBL/GenBank/DDBJ whole genome shotgun (WGS) entry which is preliminary data.</text>
</comment>
<accession>A0A2N4SZR0</accession>
<dbReference type="RefSeq" id="WP_143709854.1">
    <property type="nucleotide sequence ID" value="NZ_LOMZ01000001.1"/>
</dbReference>
<organism evidence="2 3">
    <name type="scientific">Kocuria flava</name>
    <dbReference type="NCBI Taxonomy" id="446860"/>
    <lineage>
        <taxon>Bacteria</taxon>
        <taxon>Bacillati</taxon>
        <taxon>Actinomycetota</taxon>
        <taxon>Actinomycetes</taxon>
        <taxon>Micrococcales</taxon>
        <taxon>Micrococcaceae</taxon>
        <taxon>Kocuria</taxon>
    </lineage>
</organism>
<protein>
    <submittedName>
        <fullName evidence="2">Uncharacterized protein</fullName>
    </submittedName>
</protein>
<dbReference type="EMBL" id="LOMZ01000001">
    <property type="protein sequence ID" value="PLC11470.1"/>
    <property type="molecule type" value="Genomic_DNA"/>
</dbReference>
<reference evidence="2 3" key="1">
    <citation type="submission" date="2015-12" db="EMBL/GenBank/DDBJ databases">
        <authorList>
            <person name="Shamseldin A."/>
            <person name="Moawad H."/>
            <person name="Abd El-Rahim W.M."/>
            <person name="Sadowsky M.J."/>
        </authorList>
    </citation>
    <scope>NUCLEOTIDE SEQUENCE [LARGE SCALE GENOMIC DNA]</scope>
    <source>
        <strain evidence="2 3">S43</strain>
    </source>
</reference>
<name>A0A2N4SZR0_9MICC</name>